<keyword evidence="4 6" id="KW-0326">Glycosidase</keyword>
<evidence type="ECO:0000256" key="5">
    <source>
        <dbReference type="PROSITE-ProRule" id="PRU10058"/>
    </source>
</evidence>
<evidence type="ECO:0000313" key="8">
    <source>
        <dbReference type="Proteomes" id="UP000077317"/>
    </source>
</evidence>
<name>A0A172Q6N8_9STRE</name>
<dbReference type="PRINTS" id="PR00735">
    <property type="entry name" value="GLHYDRLASE8"/>
</dbReference>
<organism evidence="7 8">
    <name type="scientific">Streptococcus pantholopis</name>
    <dbReference type="NCBI Taxonomy" id="1811193"/>
    <lineage>
        <taxon>Bacteria</taxon>
        <taxon>Bacillati</taxon>
        <taxon>Bacillota</taxon>
        <taxon>Bacilli</taxon>
        <taxon>Lactobacillales</taxon>
        <taxon>Streptococcaceae</taxon>
        <taxon>Streptococcus</taxon>
    </lineage>
</organism>
<protein>
    <recommendedName>
        <fullName evidence="6">Glucanase</fullName>
        <ecNumber evidence="6">3.2.1.-</ecNumber>
    </recommendedName>
</protein>
<dbReference type="OrthoDB" id="9803461at2"/>
<dbReference type="STRING" id="1811193.A0O21_03015"/>
<evidence type="ECO:0000313" key="7">
    <source>
        <dbReference type="EMBL" id="AND79065.1"/>
    </source>
</evidence>
<dbReference type="RefSeq" id="WP_067061027.1">
    <property type="nucleotide sequence ID" value="NZ_CP014699.1"/>
</dbReference>
<dbReference type="Proteomes" id="UP000077317">
    <property type="component" value="Chromosome"/>
</dbReference>
<dbReference type="EMBL" id="CP014699">
    <property type="protein sequence ID" value="AND79065.1"/>
    <property type="molecule type" value="Genomic_DNA"/>
</dbReference>
<gene>
    <name evidence="7" type="ORF">A0O21_03015</name>
</gene>
<dbReference type="KEGG" id="spat:A0O21_03015"/>
<reference evidence="7 8" key="1">
    <citation type="journal article" date="2016" name="Int. J. Syst. Evol. Microbiol.">
        <title>Streptococcuspantholopis sp. nov., isolated from faeces of the Tibetan antelope (Pantholops hodgsonii).</title>
        <authorList>
            <person name="Bai X."/>
            <person name="Xiong Y."/>
            <person name="Lu S."/>
            <person name="Jin D."/>
            <person name="Lai X."/>
            <person name="Yang J."/>
            <person name="Niu L."/>
            <person name="Hu S."/>
            <person name="Meng X."/>
            <person name="Pu J."/>
            <person name="Ye C."/>
            <person name="Xu J."/>
        </authorList>
    </citation>
    <scope>NUCLEOTIDE SEQUENCE [LARGE SCALE GENOMIC DNA]</scope>
    <source>
        <strain evidence="7 8">TA 26</strain>
    </source>
</reference>
<dbReference type="InterPro" id="IPR008928">
    <property type="entry name" value="6-hairpin_glycosidase_sf"/>
</dbReference>
<evidence type="ECO:0000256" key="3">
    <source>
        <dbReference type="ARBA" id="ARBA00022801"/>
    </source>
</evidence>
<keyword evidence="6" id="KW-0119">Carbohydrate metabolism</keyword>
<dbReference type="PROSITE" id="PS00812">
    <property type="entry name" value="GLYCOSYL_HYDROL_F8"/>
    <property type="match status" value="1"/>
</dbReference>
<dbReference type="EC" id="3.2.1.-" evidence="6"/>
<keyword evidence="3 6" id="KW-0378">Hydrolase</keyword>
<dbReference type="GO" id="GO:0004553">
    <property type="term" value="F:hydrolase activity, hydrolyzing O-glycosyl compounds"/>
    <property type="evidence" value="ECO:0007669"/>
    <property type="project" value="InterPro"/>
</dbReference>
<dbReference type="AlphaFoldDB" id="A0A172Q6N8"/>
<dbReference type="SUPFAM" id="SSF48208">
    <property type="entry name" value="Six-hairpin glycosidases"/>
    <property type="match status" value="1"/>
</dbReference>
<keyword evidence="8" id="KW-1185">Reference proteome</keyword>
<sequence>MKRTKFRFIWFTVVLAALTAIMFYARKDSTGILQKNSYKEWQQHFVVAGQDYAYVKTSTDKDKDIVLSEAQGYGMLIAVDAAEKGQAQQEDFEKLYQYYLSHREGETQLMSWRQTVIENQVSAEANNATDGDLYIAYSLIKAAKQWPKKSDDYLQQAQAILQDILTYNYNSEQKILTVGNWATADSKFHNLVRTSDILPAQFQAFYDLTGNKDWLTIKDSMLSKLETVSQQYETGLVPDFVWVDGDTVSPAEPNDISTENDGDYSYNACRLPYNLAQSKDNKSQKIVTKMLDFFMEEDSIKAGYDLEGQPLNQYQASSFSAPVFYAANKNNDYRKLVQQNKYIFMTELSSENYYEAALVTLVALESL</sequence>
<evidence type="ECO:0000256" key="2">
    <source>
        <dbReference type="ARBA" id="ARBA00022729"/>
    </source>
</evidence>
<dbReference type="GO" id="GO:0000272">
    <property type="term" value="P:polysaccharide catabolic process"/>
    <property type="evidence" value="ECO:0007669"/>
    <property type="project" value="UniProtKB-KW"/>
</dbReference>
<dbReference type="InterPro" id="IPR019834">
    <property type="entry name" value="Glyco_hydro_8_CS"/>
</dbReference>
<proteinExistence type="inferred from homology"/>
<evidence type="ECO:0000256" key="1">
    <source>
        <dbReference type="ARBA" id="ARBA00009209"/>
    </source>
</evidence>
<keyword evidence="2" id="KW-0732">Signal</keyword>
<evidence type="ECO:0000256" key="6">
    <source>
        <dbReference type="RuleBase" id="RU361167"/>
    </source>
</evidence>
<evidence type="ECO:0000256" key="4">
    <source>
        <dbReference type="ARBA" id="ARBA00023295"/>
    </source>
</evidence>
<feature type="active site" description="Nucleophile" evidence="5">
    <location>
        <position position="130"/>
    </location>
</feature>
<dbReference type="InterPro" id="IPR012341">
    <property type="entry name" value="6hp_glycosidase-like_sf"/>
</dbReference>
<dbReference type="Pfam" id="PF01270">
    <property type="entry name" value="Glyco_hydro_8"/>
    <property type="match status" value="1"/>
</dbReference>
<keyword evidence="6" id="KW-0624">Polysaccharide degradation</keyword>
<dbReference type="InterPro" id="IPR002037">
    <property type="entry name" value="Glyco_hydro_8"/>
</dbReference>
<reference evidence="8" key="2">
    <citation type="submission" date="2016-03" db="EMBL/GenBank/DDBJ databases">
        <title>Streptococcus antelopensis sp. nov., isolated from the feces of the Tibetan antelope (Pantholops hodgsonii) in Hoh Xil National Nature Reserve, Qinghai, China.</title>
        <authorList>
            <person name="Bai X."/>
        </authorList>
    </citation>
    <scope>NUCLEOTIDE SEQUENCE [LARGE SCALE GENOMIC DNA]</scope>
    <source>
        <strain evidence="8">TA 26</strain>
    </source>
</reference>
<accession>A0A172Q6N8</accession>
<comment type="similarity">
    <text evidence="1 6">Belongs to the glycosyl hydrolase 8 (cellulase D) family.</text>
</comment>
<dbReference type="Gene3D" id="1.50.10.10">
    <property type="match status" value="1"/>
</dbReference>